<dbReference type="InterPro" id="IPR000859">
    <property type="entry name" value="CUB_dom"/>
</dbReference>
<organism evidence="4 5">
    <name type="scientific">Bugula neritina</name>
    <name type="common">Brown bryozoan</name>
    <name type="synonym">Sertularia neritina</name>
    <dbReference type="NCBI Taxonomy" id="10212"/>
    <lineage>
        <taxon>Eukaryota</taxon>
        <taxon>Metazoa</taxon>
        <taxon>Spiralia</taxon>
        <taxon>Lophotrochozoa</taxon>
        <taxon>Bryozoa</taxon>
        <taxon>Gymnolaemata</taxon>
        <taxon>Cheilostomatida</taxon>
        <taxon>Flustrina</taxon>
        <taxon>Buguloidea</taxon>
        <taxon>Bugulidae</taxon>
        <taxon>Bugula</taxon>
    </lineage>
</organism>
<evidence type="ECO:0000256" key="1">
    <source>
        <dbReference type="ARBA" id="ARBA00023157"/>
    </source>
</evidence>
<reference evidence="4" key="1">
    <citation type="submission" date="2020-06" db="EMBL/GenBank/DDBJ databases">
        <title>Draft genome of Bugula neritina, a colonial animal packing powerful symbionts and potential medicines.</title>
        <authorList>
            <person name="Rayko M."/>
        </authorList>
    </citation>
    <scope>NUCLEOTIDE SEQUENCE [LARGE SCALE GENOMIC DNA]</scope>
    <source>
        <strain evidence="4">Kwan_BN1</strain>
    </source>
</reference>
<evidence type="ECO:0000313" key="4">
    <source>
        <dbReference type="EMBL" id="KAF6040323.1"/>
    </source>
</evidence>
<proteinExistence type="predicted"/>
<dbReference type="EMBL" id="VXIV02000160">
    <property type="protein sequence ID" value="KAF6040323.1"/>
    <property type="molecule type" value="Genomic_DNA"/>
</dbReference>
<sequence>MTEATYYIPIKTDDEVTLELVTNVINTNFTLVMCYEQLSNVSDFFATGTISSPNYPNNYHSNQRVIYDIALSSTSHYNAIEFTFGDSYIEENGDTLTTNLEREYKGFTMNWRGVYINRSALNVSAESTSQYASLASATTPEQVFVKSEYIQMDPLFVGWIGGLGATVLVLLVSLIMSLAVTLQYKRKLSDIQTDGFFRPKFNASHHIMTFRYTLY</sequence>
<keyword evidence="5" id="KW-1185">Reference proteome</keyword>
<keyword evidence="2" id="KW-0812">Transmembrane</keyword>
<gene>
    <name evidence="4" type="ORF">EB796_001365</name>
</gene>
<comment type="caution">
    <text evidence="4">The sequence shown here is derived from an EMBL/GenBank/DDBJ whole genome shotgun (WGS) entry which is preliminary data.</text>
</comment>
<evidence type="ECO:0000259" key="3">
    <source>
        <dbReference type="Pfam" id="PF00431"/>
    </source>
</evidence>
<evidence type="ECO:0000256" key="2">
    <source>
        <dbReference type="SAM" id="Phobius"/>
    </source>
</evidence>
<keyword evidence="2" id="KW-1133">Transmembrane helix</keyword>
<dbReference type="AlphaFoldDB" id="A0A7J7KQI1"/>
<feature type="transmembrane region" description="Helical" evidence="2">
    <location>
        <begin position="156"/>
        <end position="182"/>
    </location>
</feature>
<dbReference type="Proteomes" id="UP000593567">
    <property type="component" value="Unassembled WGS sequence"/>
</dbReference>
<dbReference type="InterPro" id="IPR035914">
    <property type="entry name" value="Sperma_CUB_dom_sf"/>
</dbReference>
<protein>
    <recommendedName>
        <fullName evidence="3">CUB domain-containing protein</fullName>
    </recommendedName>
</protein>
<keyword evidence="1" id="KW-1015">Disulfide bond</keyword>
<evidence type="ECO:0000313" key="5">
    <source>
        <dbReference type="Proteomes" id="UP000593567"/>
    </source>
</evidence>
<feature type="domain" description="CUB" evidence="3">
    <location>
        <begin position="46"/>
        <end position="91"/>
    </location>
</feature>
<accession>A0A7J7KQI1</accession>
<dbReference type="Pfam" id="PF00431">
    <property type="entry name" value="CUB"/>
    <property type="match status" value="1"/>
</dbReference>
<dbReference type="SUPFAM" id="SSF49854">
    <property type="entry name" value="Spermadhesin, CUB domain"/>
    <property type="match status" value="1"/>
</dbReference>
<keyword evidence="2" id="KW-0472">Membrane</keyword>
<dbReference type="Gene3D" id="2.60.120.290">
    <property type="entry name" value="Spermadhesin, CUB domain"/>
    <property type="match status" value="1"/>
</dbReference>
<name>A0A7J7KQI1_BUGNE</name>